<dbReference type="CTD" id="36379703"/>
<evidence type="ECO:0000313" key="3">
    <source>
        <dbReference type="WBParaSite" id="SRAE_2000200200.1"/>
    </source>
</evidence>
<dbReference type="GO" id="GO:0016787">
    <property type="term" value="F:hydrolase activity"/>
    <property type="evidence" value="ECO:0007669"/>
    <property type="project" value="UniProtKB-KW"/>
</dbReference>
<accession>A0A090LGT5</accession>
<dbReference type="Proteomes" id="UP000035682">
    <property type="component" value="Unplaced"/>
</dbReference>
<dbReference type="PANTHER" id="PTHR14074">
    <property type="entry name" value="HELICASE WITH DEATH DOMAIN-RELATED"/>
    <property type="match status" value="1"/>
</dbReference>
<dbReference type="InterPro" id="IPR027417">
    <property type="entry name" value="P-loop_NTPase"/>
</dbReference>
<dbReference type="Gene3D" id="2.170.150.30">
    <property type="entry name" value="RIG-I-like receptor, C-terminal regulatory domain"/>
    <property type="match status" value="1"/>
</dbReference>
<dbReference type="WBParaSite" id="SRAE_2000200200.1">
    <property type="protein sequence ID" value="SRAE_2000200200.1"/>
    <property type="gene ID" value="WBGene00262209"/>
</dbReference>
<dbReference type="InterPro" id="IPR038557">
    <property type="entry name" value="RLR_C_sf"/>
</dbReference>
<dbReference type="WormBase" id="SRAE_2000200200">
    <property type="protein sequence ID" value="SRP04805"/>
    <property type="gene ID" value="WBGene00262209"/>
</dbReference>
<dbReference type="InterPro" id="IPR051363">
    <property type="entry name" value="RLR_Helicase"/>
</dbReference>
<dbReference type="Gene3D" id="1.20.1320.30">
    <property type="match status" value="1"/>
</dbReference>
<evidence type="ECO:0000313" key="2">
    <source>
        <dbReference type="Proteomes" id="UP000035682"/>
    </source>
</evidence>
<evidence type="ECO:0000313" key="4">
    <source>
        <dbReference type="WormBase" id="SRAE_2000200200"/>
    </source>
</evidence>
<organism evidence="1">
    <name type="scientific">Strongyloides ratti</name>
    <name type="common">Parasitic roundworm</name>
    <dbReference type="NCBI Taxonomy" id="34506"/>
    <lineage>
        <taxon>Eukaryota</taxon>
        <taxon>Metazoa</taxon>
        <taxon>Ecdysozoa</taxon>
        <taxon>Nematoda</taxon>
        <taxon>Chromadorea</taxon>
        <taxon>Rhabditida</taxon>
        <taxon>Tylenchina</taxon>
        <taxon>Panagrolaimomorpha</taxon>
        <taxon>Strongyloidoidea</taxon>
        <taxon>Strongyloididae</taxon>
        <taxon>Strongyloides</taxon>
    </lineage>
</organism>
<dbReference type="AlphaFoldDB" id="A0A090LGT5"/>
<keyword evidence="1" id="KW-0378">Hydrolase</keyword>
<dbReference type="PANTHER" id="PTHR14074:SF16">
    <property type="entry name" value="ANTIVIRAL INNATE IMMUNE RESPONSE RECEPTOR RIG-I"/>
    <property type="match status" value="1"/>
</dbReference>
<dbReference type="RefSeq" id="XP_024506538.1">
    <property type="nucleotide sequence ID" value="XM_024653020.1"/>
</dbReference>
<reference evidence="1 2" key="1">
    <citation type="submission" date="2014-09" db="EMBL/GenBank/DDBJ databases">
        <authorList>
            <person name="Martin A.A."/>
        </authorList>
    </citation>
    <scope>NUCLEOTIDE SEQUENCE</scope>
    <source>
        <strain evidence="2">ED321</strain>
        <strain evidence="1">ED321 Heterogonic</strain>
    </source>
</reference>
<gene>
    <name evidence="1 3 4" type="ORF">SRAE_2000200200</name>
</gene>
<dbReference type="STRING" id="34506.A0A090LGT5"/>
<evidence type="ECO:0000313" key="1">
    <source>
        <dbReference type="EMBL" id="CEF67338.1"/>
    </source>
</evidence>
<dbReference type="EMBL" id="LN609529">
    <property type="protein sequence ID" value="CEF67338.1"/>
    <property type="molecule type" value="Genomic_DNA"/>
</dbReference>
<dbReference type="GeneID" id="36379703"/>
<reference evidence="3" key="2">
    <citation type="submission" date="2020-12" db="UniProtKB">
        <authorList>
            <consortium name="WormBaseParasite"/>
        </authorList>
    </citation>
    <scope>IDENTIFICATION</scope>
</reference>
<protein>
    <submittedName>
        <fullName evidence="1 3">P-loop containing Nucleoside triphosphate hydrolase domain-containing protein</fullName>
    </submittedName>
</protein>
<proteinExistence type="predicted"/>
<name>A0A090LGT5_STRRB</name>
<dbReference type="SUPFAM" id="SSF52540">
    <property type="entry name" value="P-loop containing nucleoside triphosphate hydrolases"/>
    <property type="match status" value="1"/>
</dbReference>
<sequence length="940" mass="110449">MSYCTVPIKPRLKLWEHEIKNIIIYPHLKRILSIASTLDYENDWLSLEKKGIDKIEAGNEFFDKFVLTKSLCFLEIATTIISDFPWSDFLMNIIPLEKHINFTKIIFSSKHPQIDYILINILPTKKFIQKLIEKNAAFTEIGCKGDYDEWLQYFLQTLDEFPETKFILNYLDIDSTNYINYSQYKVDDEGMASDRINFEDKLIVDPKHPGKFRSQNIFNYNIKDTINLLSKFQVELRNYQKECITPALLGESCMLIIPTKTGRKICINEIIRNHISLSITNNKPYRVCLLVSSLQSLSEASAALQNFFQGSISIFSGCLGDFSKHTVDKLLANDVIVVTPIFFYRCLNSLLMEQKIFYDDFTLFIIEDIQCHKNRITSKYLFEDLFMKKLNDNQIVGIYVNISKNYSYHIDDVIDSFIEICTETRLSKISIPKTYQEEMLSYFQNCYDALYPFDIPDSYHKGLIEMKVSRLLMKLQFLKDNGYTFNENGDSLLPSISTYEFMLDLIKIDFELQLSNQNFKIQEMIVVINCLKEYFHAILISSILPLSYTTEFLKERYNILKKHIGHLNCFDINFSDFNIIINEINECYSRQDIQPPLLLLEKVINILKEEILTLNLHHIIVFVQTNYIVKNITKYFNDIFSNHDIQVLGLTNVEASNEILRNTVFNKFQQKGMFIMVTTHVVDWKYNLPKRDLDININDCLYDMDSCLRAPKIIRKMNKRYLFYYPSYISTSCEINIQRQKTLQQFCKEISKICKNDGKIKIENSIKELKLQKSCIENYYKERENSLKGYSYKILCKKCGKYLVSSKSIRKYMDYYIVIDGQIICPTCCYGKSEIYLKTNGIGDLISHGSTYFCNLNPSNIIFENESGERFNKNNWYDIEKRLLYVEEIKEIEWLGYNNEFIKTNPDLVDDLNMLIISDKNCKKVKSKIVHLSECLEIFI</sequence>
<keyword evidence="2" id="KW-1185">Reference proteome</keyword>
<dbReference type="GO" id="GO:0005737">
    <property type="term" value="C:cytoplasm"/>
    <property type="evidence" value="ECO:0007669"/>
    <property type="project" value="TreeGrafter"/>
</dbReference>
<dbReference type="Gene3D" id="3.40.50.300">
    <property type="entry name" value="P-loop containing nucleotide triphosphate hydrolases"/>
    <property type="match status" value="2"/>
</dbReference>